<dbReference type="SMART" id="SM00028">
    <property type="entry name" value="TPR"/>
    <property type="match status" value="3"/>
</dbReference>
<feature type="repeat" description="TPR" evidence="1">
    <location>
        <begin position="49"/>
        <end position="82"/>
    </location>
</feature>
<evidence type="ECO:0000256" key="1">
    <source>
        <dbReference type="PROSITE-ProRule" id="PRU00339"/>
    </source>
</evidence>
<keyword evidence="1" id="KW-0802">TPR repeat</keyword>
<dbReference type="InterPro" id="IPR019734">
    <property type="entry name" value="TPR_rpt"/>
</dbReference>
<accession>A0A932GPK4</accession>
<dbReference type="Pfam" id="PF13181">
    <property type="entry name" value="TPR_8"/>
    <property type="match status" value="1"/>
</dbReference>
<name>A0A932GPK4_UNCTE</name>
<dbReference type="EMBL" id="JACPSX010000108">
    <property type="protein sequence ID" value="MBI3014645.1"/>
    <property type="molecule type" value="Genomic_DNA"/>
</dbReference>
<evidence type="ECO:0000313" key="2">
    <source>
        <dbReference type="EMBL" id="MBI3014645.1"/>
    </source>
</evidence>
<proteinExistence type="predicted"/>
<evidence type="ECO:0000313" key="3">
    <source>
        <dbReference type="Proteomes" id="UP000741360"/>
    </source>
</evidence>
<dbReference type="SUPFAM" id="SSF48452">
    <property type="entry name" value="TPR-like"/>
    <property type="match status" value="1"/>
</dbReference>
<dbReference type="InterPro" id="IPR011990">
    <property type="entry name" value="TPR-like_helical_dom_sf"/>
</dbReference>
<feature type="repeat" description="TPR" evidence="1">
    <location>
        <begin position="162"/>
        <end position="195"/>
    </location>
</feature>
<reference evidence="2" key="1">
    <citation type="submission" date="2020-07" db="EMBL/GenBank/DDBJ databases">
        <title>Huge and variable diversity of episymbiotic CPR bacteria and DPANN archaea in groundwater ecosystems.</title>
        <authorList>
            <person name="He C.Y."/>
            <person name="Keren R."/>
            <person name="Whittaker M."/>
            <person name="Farag I.F."/>
            <person name="Doudna J."/>
            <person name="Cate J.H.D."/>
            <person name="Banfield J.F."/>
        </authorList>
    </citation>
    <scope>NUCLEOTIDE SEQUENCE</scope>
    <source>
        <strain evidence="2">NC_groundwater_717_Ag_S-0.2um_59_8</strain>
    </source>
</reference>
<organism evidence="2 3">
    <name type="scientific">Tectimicrobiota bacterium</name>
    <dbReference type="NCBI Taxonomy" id="2528274"/>
    <lineage>
        <taxon>Bacteria</taxon>
        <taxon>Pseudomonadati</taxon>
        <taxon>Nitrospinota/Tectimicrobiota group</taxon>
        <taxon>Candidatus Tectimicrobiota</taxon>
    </lineage>
</organism>
<sequence>MKDSSLQEKSTERRSFLKKGSRTAAVLLAGLFLLGCQARVETIPVLDTPAHHTDVGMRLLERGKLDQALREFRLAKALDPRYPPAYLGAGMVYRSQGDFAKAFAELQEARTNAQTAAQKISARAEIIVTYRQAFLAGQGEKDWLKISEQEFAEGTAQPGDHSALYYAMGRAYLTAYEFLKAEEMFRKVVSRDGPYARSASAELAIIEKVKQFMREGR</sequence>
<dbReference type="PROSITE" id="PS50005">
    <property type="entry name" value="TPR"/>
    <property type="match status" value="2"/>
</dbReference>
<evidence type="ECO:0008006" key="4">
    <source>
        <dbReference type="Google" id="ProtNLM"/>
    </source>
</evidence>
<protein>
    <recommendedName>
        <fullName evidence="4">Tetratricopeptide repeat protein</fullName>
    </recommendedName>
</protein>
<dbReference type="Proteomes" id="UP000741360">
    <property type="component" value="Unassembled WGS sequence"/>
</dbReference>
<comment type="caution">
    <text evidence="2">The sequence shown here is derived from an EMBL/GenBank/DDBJ whole genome shotgun (WGS) entry which is preliminary data.</text>
</comment>
<dbReference type="AlphaFoldDB" id="A0A932GPK4"/>
<dbReference type="Gene3D" id="1.25.40.10">
    <property type="entry name" value="Tetratricopeptide repeat domain"/>
    <property type="match status" value="1"/>
</dbReference>
<gene>
    <name evidence="2" type="ORF">HYY65_06215</name>
</gene>